<accession>A0ABT3T6X1</accession>
<dbReference type="InterPro" id="IPR005119">
    <property type="entry name" value="LysR_subst-bd"/>
</dbReference>
<feature type="domain" description="HTH lysR-type" evidence="5">
    <location>
        <begin position="1"/>
        <end position="59"/>
    </location>
</feature>
<comment type="similarity">
    <text evidence="1">Belongs to the LysR transcriptional regulatory family.</text>
</comment>
<dbReference type="InterPro" id="IPR036390">
    <property type="entry name" value="WH_DNA-bd_sf"/>
</dbReference>
<dbReference type="PRINTS" id="PR00039">
    <property type="entry name" value="HTHLYSR"/>
</dbReference>
<dbReference type="InterPro" id="IPR000847">
    <property type="entry name" value="LysR_HTH_N"/>
</dbReference>
<dbReference type="Gene3D" id="3.40.190.290">
    <property type="match status" value="1"/>
</dbReference>
<name>A0ABT3T6X1_9GAMM</name>
<dbReference type="Proteomes" id="UP001143304">
    <property type="component" value="Unassembled WGS sequence"/>
</dbReference>
<evidence type="ECO:0000313" key="6">
    <source>
        <dbReference type="EMBL" id="MCX2978028.1"/>
    </source>
</evidence>
<evidence type="ECO:0000256" key="3">
    <source>
        <dbReference type="ARBA" id="ARBA00023125"/>
    </source>
</evidence>
<keyword evidence="7" id="KW-1185">Reference proteome</keyword>
<dbReference type="CDD" id="cd05466">
    <property type="entry name" value="PBP2_LTTR_substrate"/>
    <property type="match status" value="1"/>
</dbReference>
<organism evidence="6 7">
    <name type="scientific">Candidatus Marimicrobium litorale</name>
    <dbReference type="NCBI Taxonomy" id="2518991"/>
    <lineage>
        <taxon>Bacteria</taxon>
        <taxon>Pseudomonadati</taxon>
        <taxon>Pseudomonadota</taxon>
        <taxon>Gammaproteobacteria</taxon>
        <taxon>Cellvibrionales</taxon>
        <taxon>Halieaceae</taxon>
        <taxon>Marimicrobium</taxon>
    </lineage>
</organism>
<evidence type="ECO:0000259" key="5">
    <source>
        <dbReference type="PROSITE" id="PS50931"/>
    </source>
</evidence>
<dbReference type="PANTHER" id="PTHR30419">
    <property type="entry name" value="HTH-TYPE TRANSCRIPTIONAL REGULATOR YBHD"/>
    <property type="match status" value="1"/>
</dbReference>
<evidence type="ECO:0000313" key="7">
    <source>
        <dbReference type="Proteomes" id="UP001143304"/>
    </source>
</evidence>
<keyword evidence="4" id="KW-0804">Transcription</keyword>
<proteinExistence type="inferred from homology"/>
<evidence type="ECO:0000256" key="2">
    <source>
        <dbReference type="ARBA" id="ARBA00023015"/>
    </source>
</evidence>
<dbReference type="Gene3D" id="1.10.10.10">
    <property type="entry name" value="Winged helix-like DNA-binding domain superfamily/Winged helix DNA-binding domain"/>
    <property type="match status" value="1"/>
</dbReference>
<gene>
    <name evidence="6" type="ORF">EYC82_11745</name>
</gene>
<dbReference type="RefSeq" id="WP_279249730.1">
    <property type="nucleotide sequence ID" value="NZ_SHNO01000001.1"/>
</dbReference>
<keyword evidence="2" id="KW-0805">Transcription regulation</keyword>
<comment type="caution">
    <text evidence="6">The sequence shown here is derived from an EMBL/GenBank/DDBJ whole genome shotgun (WGS) entry which is preliminary data.</text>
</comment>
<dbReference type="Pfam" id="PF00126">
    <property type="entry name" value="HTH_1"/>
    <property type="match status" value="1"/>
</dbReference>
<dbReference type="InterPro" id="IPR050950">
    <property type="entry name" value="HTH-type_LysR_regulators"/>
</dbReference>
<sequence length="296" mass="32992">MRLENSELRAFRAVIEEGGFKRAADALHISQSAVSQAVAGLEYKLEAPLVQRGKDLRLTDVGKRLFEHAVDVLRDEQRTLEDIEQLKQGKTETLSLAISAALNRSHAPGLISAYFRDHPHTRMKIAEMPARSIISAVLSGNAELGLGPFQKDMAAFESVPFYTESRHLVVSQHHPRCGDMINGNERALKETALITSALDSPDMRPSLQRLRDHFSTVWEVSSLSLRIHMVKEGMGVAFLGDKLLAEHPDCAGFRIMSDVSFGRIDKEVGVYYRAGKNLSDSSRDFIAQCVAHWRLL</sequence>
<protein>
    <submittedName>
        <fullName evidence="6">LysR family transcriptional regulator</fullName>
    </submittedName>
</protein>
<dbReference type="PANTHER" id="PTHR30419:SF8">
    <property type="entry name" value="NITROGEN ASSIMILATION TRANSCRIPTIONAL ACTIVATOR-RELATED"/>
    <property type="match status" value="1"/>
</dbReference>
<evidence type="ECO:0000256" key="1">
    <source>
        <dbReference type="ARBA" id="ARBA00009437"/>
    </source>
</evidence>
<dbReference type="InterPro" id="IPR036388">
    <property type="entry name" value="WH-like_DNA-bd_sf"/>
</dbReference>
<dbReference type="SUPFAM" id="SSF46785">
    <property type="entry name" value="Winged helix' DNA-binding domain"/>
    <property type="match status" value="1"/>
</dbReference>
<dbReference type="SUPFAM" id="SSF53850">
    <property type="entry name" value="Periplasmic binding protein-like II"/>
    <property type="match status" value="1"/>
</dbReference>
<reference evidence="6" key="1">
    <citation type="submission" date="2019-02" db="EMBL/GenBank/DDBJ databases">
        <authorList>
            <person name="Li S.-H."/>
        </authorList>
    </citation>
    <scope>NUCLEOTIDE SEQUENCE</scope>
    <source>
        <strain evidence="6">IMCC11814</strain>
    </source>
</reference>
<dbReference type="EMBL" id="SHNO01000001">
    <property type="protein sequence ID" value="MCX2978028.1"/>
    <property type="molecule type" value="Genomic_DNA"/>
</dbReference>
<keyword evidence="3" id="KW-0238">DNA-binding</keyword>
<dbReference type="Pfam" id="PF03466">
    <property type="entry name" value="LysR_substrate"/>
    <property type="match status" value="1"/>
</dbReference>
<evidence type="ECO:0000256" key="4">
    <source>
        <dbReference type="ARBA" id="ARBA00023163"/>
    </source>
</evidence>
<dbReference type="PROSITE" id="PS50931">
    <property type="entry name" value="HTH_LYSR"/>
    <property type="match status" value="1"/>
</dbReference>